<dbReference type="InterPro" id="IPR029071">
    <property type="entry name" value="Ubiquitin-like_domsf"/>
</dbReference>
<organism evidence="4 5">
    <name type="scientific">Aphanomyces stellatus</name>
    <dbReference type="NCBI Taxonomy" id="120398"/>
    <lineage>
        <taxon>Eukaryota</taxon>
        <taxon>Sar</taxon>
        <taxon>Stramenopiles</taxon>
        <taxon>Oomycota</taxon>
        <taxon>Saprolegniomycetes</taxon>
        <taxon>Saprolegniales</taxon>
        <taxon>Verrucalvaceae</taxon>
        <taxon>Aphanomyces</taxon>
    </lineage>
</organism>
<dbReference type="Proteomes" id="UP000332933">
    <property type="component" value="Unassembled WGS sequence"/>
</dbReference>
<evidence type="ECO:0000313" key="3">
    <source>
        <dbReference type="EMBL" id="KAF0685789.1"/>
    </source>
</evidence>
<evidence type="ECO:0000313" key="5">
    <source>
        <dbReference type="Proteomes" id="UP000332933"/>
    </source>
</evidence>
<accession>A0A485LLC1</accession>
<dbReference type="InterPro" id="IPR000595">
    <property type="entry name" value="cNMP-bd_dom"/>
</dbReference>
<reference evidence="3" key="2">
    <citation type="submission" date="2019-06" db="EMBL/GenBank/DDBJ databases">
        <title>Genomics analysis of Aphanomyces spp. identifies a new class of oomycete effector associated with host adaptation.</title>
        <authorList>
            <person name="Gaulin E."/>
        </authorList>
    </citation>
    <scope>NUCLEOTIDE SEQUENCE</scope>
    <source>
        <strain evidence="3">CBS 578.67</strain>
    </source>
</reference>
<gene>
    <name evidence="4" type="primary">Aste57867_22397</name>
    <name evidence="3" type="ORF">As57867_022327</name>
    <name evidence="4" type="ORF">ASTE57867_22397</name>
</gene>
<dbReference type="PANTHER" id="PTHR11635:SF166">
    <property type="entry name" value="CYCLIC NUCLEOTIDE-BINDING DOMAIN-CONTAINING PROTEIN"/>
    <property type="match status" value="1"/>
</dbReference>
<feature type="domain" description="Ubiquitin-like" evidence="2">
    <location>
        <begin position="44"/>
        <end position="120"/>
    </location>
</feature>
<dbReference type="InterPro" id="IPR050503">
    <property type="entry name" value="cAMP-dep_PK_reg_su-like"/>
</dbReference>
<dbReference type="Gene3D" id="3.10.20.90">
    <property type="entry name" value="Phosphatidylinositol 3-kinase Catalytic Subunit, Chain A, domain 1"/>
    <property type="match status" value="1"/>
</dbReference>
<dbReference type="GO" id="GO:0004862">
    <property type="term" value="F:cAMP-dependent protein kinase inhibitor activity"/>
    <property type="evidence" value="ECO:0007669"/>
    <property type="project" value="TreeGrafter"/>
</dbReference>
<dbReference type="EMBL" id="CAADRA010007074">
    <property type="protein sequence ID" value="VFT99060.1"/>
    <property type="molecule type" value="Genomic_DNA"/>
</dbReference>
<dbReference type="SUPFAM" id="SSF54236">
    <property type="entry name" value="Ubiquitin-like"/>
    <property type="match status" value="1"/>
</dbReference>
<proteinExistence type="predicted"/>
<keyword evidence="5" id="KW-1185">Reference proteome</keyword>
<dbReference type="CDD" id="cd17039">
    <property type="entry name" value="Ubl_ubiquitin_like"/>
    <property type="match status" value="1"/>
</dbReference>
<dbReference type="PANTHER" id="PTHR11635">
    <property type="entry name" value="CAMP-DEPENDENT PROTEIN KINASE REGULATORY CHAIN"/>
    <property type="match status" value="1"/>
</dbReference>
<dbReference type="CDD" id="cd00038">
    <property type="entry name" value="CAP_ED"/>
    <property type="match status" value="2"/>
</dbReference>
<sequence length="721" mass="80403">MQALANEFSEKSRLLQQSVASRSRGLQMFRATALGAGITETFQVQIQIGSPEKEEDQVERLQVAGYLTITDVKVLIFREFHVPFEEQTLFHQTVLLENNLELNQTGIHEGSIIYVVRQKRYRSIGASQTTIKTIVLNPAAADGYDLVDVPAPLPPFHLIAQRITFAISYLRRLDRLQQPHTHNKIWVTRQLLEPAVDGTTRRTSRTRRHGPPIKIKDMGAALASLRESLAIACDARTQADIRAIKKWLGLSPVAMSGSHAVVVSIGTVKYFADARVPESALLDVARHITYASFRPGDFVFRQGDSGDVFYVILYGGLSIAGHGAGLFTTLQAGQCFGEVGLFKNLSGHRSASAIVNFDTPVTELCCITRDVYLRSIAMHKQDMLLEYEKLLSECPQFTALSKETLTLFAYAAETLHVEPGNMLLYTGTRIESLYFLARGEVKVTASTVVTVDRPTLDEEDEDMIEENTTIEKRASVMTLRHAPALFGHEACLAVKSPQSQYDVEAVGPCMFLTFSKPTLRRFIMPHVAVMRHLQKDYETRNADIDRRVQQVVAHVLDQDPKPDAEMNALDTFFAHTLSKHDDPKATLFSTAPSTRHHKLSLPHPVAPPKGNNNRLDTPRLPPPSHVVAKHATGFTTAYAALCRNHFHETLPHGDLLTYEQQVHYATKPSTSLTNEEQMAKMNCLIDGLRRMQPVDVHLVDVIRHPAGDQYCFLPVSDDATS</sequence>
<dbReference type="InterPro" id="IPR018488">
    <property type="entry name" value="cNMP-bd_CS"/>
</dbReference>
<dbReference type="GO" id="GO:0005952">
    <property type="term" value="C:cAMP-dependent protein kinase complex"/>
    <property type="evidence" value="ECO:0007669"/>
    <property type="project" value="InterPro"/>
</dbReference>
<dbReference type="Gene3D" id="2.60.120.10">
    <property type="entry name" value="Jelly Rolls"/>
    <property type="match status" value="2"/>
</dbReference>
<dbReference type="InterPro" id="IPR000626">
    <property type="entry name" value="Ubiquitin-like_dom"/>
</dbReference>
<dbReference type="EMBL" id="VJMH01007048">
    <property type="protein sequence ID" value="KAF0685789.1"/>
    <property type="molecule type" value="Genomic_DNA"/>
</dbReference>
<dbReference type="Pfam" id="PF00240">
    <property type="entry name" value="ubiquitin"/>
    <property type="match status" value="1"/>
</dbReference>
<dbReference type="PROSITE" id="PS00889">
    <property type="entry name" value="CNMP_BINDING_2"/>
    <property type="match status" value="1"/>
</dbReference>
<dbReference type="OrthoDB" id="2021138at2759"/>
<dbReference type="InterPro" id="IPR014710">
    <property type="entry name" value="RmlC-like_jellyroll"/>
</dbReference>
<dbReference type="SUPFAM" id="SSF51206">
    <property type="entry name" value="cAMP-binding domain-like"/>
    <property type="match status" value="2"/>
</dbReference>
<name>A0A485LLC1_9STRA</name>
<dbReference type="PROSITE" id="PS50053">
    <property type="entry name" value="UBIQUITIN_2"/>
    <property type="match status" value="1"/>
</dbReference>
<reference evidence="4 5" key="1">
    <citation type="submission" date="2019-03" db="EMBL/GenBank/DDBJ databases">
        <authorList>
            <person name="Gaulin E."/>
            <person name="Dumas B."/>
        </authorList>
    </citation>
    <scope>NUCLEOTIDE SEQUENCE [LARGE SCALE GENOMIC DNA]</scope>
    <source>
        <strain evidence="4">CBS 568.67</strain>
    </source>
</reference>
<dbReference type="PROSITE" id="PS50042">
    <property type="entry name" value="CNMP_BINDING_3"/>
    <property type="match status" value="2"/>
</dbReference>
<dbReference type="GO" id="GO:0005829">
    <property type="term" value="C:cytosol"/>
    <property type="evidence" value="ECO:0007669"/>
    <property type="project" value="TreeGrafter"/>
</dbReference>
<evidence type="ECO:0000259" key="1">
    <source>
        <dbReference type="PROSITE" id="PS50042"/>
    </source>
</evidence>
<dbReference type="AlphaFoldDB" id="A0A485LLC1"/>
<feature type="domain" description="Cyclic nucleotide-binding" evidence="1">
    <location>
        <begin position="396"/>
        <end position="540"/>
    </location>
</feature>
<dbReference type="SMART" id="SM00100">
    <property type="entry name" value="cNMP"/>
    <property type="match status" value="2"/>
</dbReference>
<dbReference type="InterPro" id="IPR018490">
    <property type="entry name" value="cNMP-bd_dom_sf"/>
</dbReference>
<protein>
    <submittedName>
        <fullName evidence="4">Aste57867_22397 protein</fullName>
    </submittedName>
</protein>
<feature type="domain" description="Cyclic nucleotide-binding" evidence="1">
    <location>
        <begin position="281"/>
        <end position="393"/>
    </location>
</feature>
<evidence type="ECO:0000313" key="4">
    <source>
        <dbReference type="EMBL" id="VFT99060.1"/>
    </source>
</evidence>
<dbReference type="Pfam" id="PF00027">
    <property type="entry name" value="cNMP_binding"/>
    <property type="match status" value="1"/>
</dbReference>
<evidence type="ECO:0000259" key="2">
    <source>
        <dbReference type="PROSITE" id="PS50053"/>
    </source>
</evidence>
<dbReference type="GO" id="GO:0030552">
    <property type="term" value="F:cAMP binding"/>
    <property type="evidence" value="ECO:0007669"/>
    <property type="project" value="TreeGrafter"/>
</dbReference>
<dbReference type="GO" id="GO:0034236">
    <property type="term" value="F:protein kinase A catalytic subunit binding"/>
    <property type="evidence" value="ECO:0007669"/>
    <property type="project" value="TreeGrafter"/>
</dbReference>